<proteinExistence type="inferred from homology"/>
<feature type="signal peptide" evidence="2">
    <location>
        <begin position="1"/>
        <end position="21"/>
    </location>
</feature>
<comment type="caution">
    <text evidence="3">The sequence shown here is derived from an EMBL/GenBank/DDBJ whole genome shotgun (WGS) entry which is preliminary data.</text>
</comment>
<dbReference type="GO" id="GO:0019748">
    <property type="term" value="P:secondary metabolic process"/>
    <property type="evidence" value="ECO:0007669"/>
    <property type="project" value="TreeGrafter"/>
</dbReference>
<dbReference type="AlphaFoldDB" id="A0A6D2L5H2"/>
<accession>A0A6D2L5H2</accession>
<keyword evidence="2" id="KW-0732">Signal</keyword>
<dbReference type="PANTHER" id="PTHR11802">
    <property type="entry name" value="SERINE PROTEASE FAMILY S10 SERINE CARBOXYPEPTIDASE"/>
    <property type="match status" value="1"/>
</dbReference>
<evidence type="ECO:0000256" key="1">
    <source>
        <dbReference type="ARBA" id="ARBA00009431"/>
    </source>
</evidence>
<dbReference type="Proteomes" id="UP000467841">
    <property type="component" value="Unassembled WGS sequence"/>
</dbReference>
<name>A0A6D2L5H2_9BRAS</name>
<sequence length="340" mass="38410">MAKEYLKLVMLLLVLTHHVDPASIIRSLPGFEGPLPFELETGYIGVGEAEEVQLFYYFIKSERNPEEDPLLIYLTGGPGCSSLNGFLQENGPLAIKTDGYNGGIPSLVTTTYSWTKVASIIYIDQPVWTGFSYSRTPLVDIPSDTGVAKTVHEFLQKWLGKHPDFVSNPFYVCGNSYSGKVVPAIVQEISRGDPLTYTDQDHNYQIPFAHGMALISDELYEGSIREWRRCDVDIPYKKDIISSVPYHKNNSINGYSSLIFSGDHDMEVPPLATQAWIRSLNYSIIDDWRPWMINNQVAGYTRTYANKMTFATVKGGGHTMDFKPMESFIMFQRWISGQRI</sequence>
<feature type="chain" id="PRO_5025494464" evidence="2">
    <location>
        <begin position="22"/>
        <end position="340"/>
    </location>
</feature>
<dbReference type="Gene3D" id="3.40.50.1820">
    <property type="entry name" value="alpha/beta hydrolase"/>
    <property type="match status" value="1"/>
</dbReference>
<organism evidence="3 4">
    <name type="scientific">Microthlaspi erraticum</name>
    <dbReference type="NCBI Taxonomy" id="1685480"/>
    <lineage>
        <taxon>Eukaryota</taxon>
        <taxon>Viridiplantae</taxon>
        <taxon>Streptophyta</taxon>
        <taxon>Embryophyta</taxon>
        <taxon>Tracheophyta</taxon>
        <taxon>Spermatophyta</taxon>
        <taxon>Magnoliopsida</taxon>
        <taxon>eudicotyledons</taxon>
        <taxon>Gunneridae</taxon>
        <taxon>Pentapetalae</taxon>
        <taxon>rosids</taxon>
        <taxon>malvids</taxon>
        <taxon>Brassicales</taxon>
        <taxon>Brassicaceae</taxon>
        <taxon>Coluteocarpeae</taxon>
        <taxon>Microthlaspi</taxon>
    </lineage>
</organism>
<dbReference type="EMBL" id="CACVBM020001784">
    <property type="protein sequence ID" value="CAA7059571.1"/>
    <property type="molecule type" value="Genomic_DNA"/>
</dbReference>
<dbReference type="OrthoDB" id="443318at2759"/>
<dbReference type="GO" id="GO:0006508">
    <property type="term" value="P:proteolysis"/>
    <property type="evidence" value="ECO:0007669"/>
    <property type="project" value="UniProtKB-KW"/>
</dbReference>
<dbReference type="Pfam" id="PF00450">
    <property type="entry name" value="Peptidase_S10"/>
    <property type="match status" value="2"/>
</dbReference>
<dbReference type="GO" id="GO:0005576">
    <property type="term" value="C:extracellular region"/>
    <property type="evidence" value="ECO:0007669"/>
    <property type="project" value="UniProtKB-SubCell"/>
</dbReference>
<dbReference type="PANTHER" id="PTHR11802:SF316">
    <property type="entry name" value="SERINE CARBOXYPEPTIDASE-LIKE 14-RELATED"/>
    <property type="match status" value="1"/>
</dbReference>
<evidence type="ECO:0000313" key="4">
    <source>
        <dbReference type="Proteomes" id="UP000467841"/>
    </source>
</evidence>
<dbReference type="Gene3D" id="3.40.50.12670">
    <property type="match status" value="1"/>
</dbReference>
<dbReference type="GO" id="GO:0016747">
    <property type="term" value="F:acyltransferase activity, transferring groups other than amino-acyl groups"/>
    <property type="evidence" value="ECO:0007669"/>
    <property type="project" value="TreeGrafter"/>
</dbReference>
<dbReference type="PRINTS" id="PR00724">
    <property type="entry name" value="CRBOXYPTASEC"/>
</dbReference>
<dbReference type="InterPro" id="IPR029058">
    <property type="entry name" value="AB_hydrolase_fold"/>
</dbReference>
<dbReference type="GO" id="GO:0004185">
    <property type="term" value="F:serine-type carboxypeptidase activity"/>
    <property type="evidence" value="ECO:0007669"/>
    <property type="project" value="InterPro"/>
</dbReference>
<dbReference type="InterPro" id="IPR001563">
    <property type="entry name" value="Peptidase_S10"/>
</dbReference>
<evidence type="ECO:0000313" key="3">
    <source>
        <dbReference type="EMBL" id="CAA7059571.1"/>
    </source>
</evidence>
<reference evidence="3" key="1">
    <citation type="submission" date="2020-01" db="EMBL/GenBank/DDBJ databases">
        <authorList>
            <person name="Mishra B."/>
        </authorList>
    </citation>
    <scope>NUCLEOTIDE SEQUENCE [LARGE SCALE GENOMIC DNA]</scope>
</reference>
<evidence type="ECO:0000256" key="2">
    <source>
        <dbReference type="SAM" id="SignalP"/>
    </source>
</evidence>
<protein>
    <submittedName>
        <fullName evidence="3">Uncharacterized protein</fullName>
    </submittedName>
</protein>
<dbReference type="SUPFAM" id="SSF53474">
    <property type="entry name" value="alpha/beta-Hydrolases"/>
    <property type="match status" value="1"/>
</dbReference>
<comment type="similarity">
    <text evidence="1">Belongs to the peptidase S10 family.</text>
</comment>
<keyword evidence="4" id="KW-1185">Reference proteome</keyword>
<gene>
    <name evidence="3" type="ORF">MERR_LOCUS46807</name>
</gene>